<feature type="transmembrane region" description="Helical" evidence="10">
    <location>
        <begin position="100"/>
        <end position="119"/>
    </location>
</feature>
<feature type="transmembrane region" description="Helical" evidence="10">
    <location>
        <begin position="125"/>
        <end position="148"/>
    </location>
</feature>
<dbReference type="NCBIfam" id="TIGR00879">
    <property type="entry name" value="SP"/>
    <property type="match status" value="1"/>
</dbReference>
<comment type="similarity">
    <text evidence="2 9">Belongs to the major facilitator superfamily. Sugar transporter (TC 2.A.1.1) family.</text>
</comment>
<feature type="transmembrane region" description="Helical" evidence="10">
    <location>
        <begin position="193"/>
        <end position="214"/>
    </location>
</feature>
<keyword evidence="7 10" id="KW-0472">Membrane</keyword>
<feature type="transmembrane region" description="Helical" evidence="10">
    <location>
        <begin position="451"/>
        <end position="472"/>
    </location>
</feature>
<dbReference type="EMBL" id="CAWUHD010000074">
    <property type="protein sequence ID" value="CAK7227595.1"/>
    <property type="molecule type" value="Genomic_DNA"/>
</dbReference>
<proteinExistence type="inferred from homology"/>
<organism evidence="12 13">
    <name type="scientific">Sporothrix eucalyptigena</name>
    <dbReference type="NCBI Taxonomy" id="1812306"/>
    <lineage>
        <taxon>Eukaryota</taxon>
        <taxon>Fungi</taxon>
        <taxon>Dikarya</taxon>
        <taxon>Ascomycota</taxon>
        <taxon>Pezizomycotina</taxon>
        <taxon>Sordariomycetes</taxon>
        <taxon>Sordariomycetidae</taxon>
        <taxon>Ophiostomatales</taxon>
        <taxon>Ophiostomataceae</taxon>
        <taxon>Sporothrix</taxon>
    </lineage>
</organism>
<feature type="transmembrane region" description="Helical" evidence="10">
    <location>
        <begin position="382"/>
        <end position="401"/>
    </location>
</feature>
<dbReference type="PANTHER" id="PTHR48022">
    <property type="entry name" value="PLASTIDIC GLUCOSE TRANSPORTER 4"/>
    <property type="match status" value="1"/>
</dbReference>
<feature type="transmembrane region" description="Helical" evidence="10">
    <location>
        <begin position="21"/>
        <end position="48"/>
    </location>
</feature>
<dbReference type="InterPro" id="IPR005829">
    <property type="entry name" value="Sugar_transporter_CS"/>
</dbReference>
<dbReference type="InterPro" id="IPR005828">
    <property type="entry name" value="MFS_sugar_transport-like"/>
</dbReference>
<sequence length="533" mass="58473">MAIFAITEDRPTPKAVYNWRIMACAFIASFSALAIGYDSAFISTTMALASFQKEFNFASYSPSGLSTLEANIVSVYQAGAFFGALGAYASNHFLGRKKTLYVATVPFIIGAAINCGAHGPGGLGLIIGGRVLTGFGVGVCSSVAPIYLSEISPPAIRGRLIGTWEIGWQVGGLVGYWINYGVDQNLPSNHKQWLIAFAVQLVPLGILFIGSIFVPESPRWLLANRQRDLAIKSLCWLRNLEQTDTYIIEEVSDIDAEIERCPSSFTQPFRALRQRSIQWRFVLGSLLFVLQNCSGINAINYYAPVILKSIGIDGTSTALLATGIFGVVKTVGVLVYAAFVVDRVQRRTLLMCGAACCSVCMWIIGAYVKIADPSSKTSSTPTGGGIAAIFFFFLWVVPYELSWSATPWLINAEMFPLHVRGLGQASAAASNWFWNFIVTRFTPQMVLSMKYGFFFFFAALLIIAIIFVYFFLPETSAVPLESVDRLFSVHPVRKANAVVLDEVRREHEGLRSRITGECDKVMQSADVQLEDAK</sequence>
<feature type="transmembrane region" description="Helical" evidence="10">
    <location>
        <begin position="160"/>
        <end position="178"/>
    </location>
</feature>
<dbReference type="Pfam" id="PF00083">
    <property type="entry name" value="Sugar_tr"/>
    <property type="match status" value="1"/>
</dbReference>
<keyword evidence="13" id="KW-1185">Reference proteome</keyword>
<feature type="transmembrane region" description="Helical" evidence="10">
    <location>
        <begin position="279"/>
        <end position="299"/>
    </location>
</feature>
<dbReference type="PRINTS" id="PR00171">
    <property type="entry name" value="SUGRTRNSPORT"/>
</dbReference>
<feature type="transmembrane region" description="Helical" evidence="10">
    <location>
        <begin position="319"/>
        <end position="341"/>
    </location>
</feature>
<evidence type="ECO:0000256" key="5">
    <source>
        <dbReference type="ARBA" id="ARBA00022911"/>
    </source>
</evidence>
<dbReference type="InterPro" id="IPR050360">
    <property type="entry name" value="MFS_Sugar_Transporters"/>
</dbReference>
<feature type="transmembrane region" description="Helical" evidence="10">
    <location>
        <begin position="348"/>
        <end position="370"/>
    </location>
</feature>
<feature type="domain" description="Major facilitator superfamily (MFS) profile" evidence="11">
    <location>
        <begin position="24"/>
        <end position="476"/>
    </location>
</feature>
<dbReference type="PROSITE" id="PS50850">
    <property type="entry name" value="MFS"/>
    <property type="match status" value="1"/>
</dbReference>
<dbReference type="Gene3D" id="1.20.1250.20">
    <property type="entry name" value="MFS general substrate transporter like domains"/>
    <property type="match status" value="1"/>
</dbReference>
<evidence type="ECO:0000256" key="4">
    <source>
        <dbReference type="ARBA" id="ARBA00022692"/>
    </source>
</evidence>
<evidence type="ECO:0000256" key="3">
    <source>
        <dbReference type="ARBA" id="ARBA00022448"/>
    </source>
</evidence>
<keyword evidence="3 9" id="KW-0813">Transport</keyword>
<name>A0ABP0C7G5_9PEZI</name>
<evidence type="ECO:0000256" key="2">
    <source>
        <dbReference type="ARBA" id="ARBA00010992"/>
    </source>
</evidence>
<evidence type="ECO:0000313" key="13">
    <source>
        <dbReference type="Proteomes" id="UP001642482"/>
    </source>
</evidence>
<dbReference type="InterPro" id="IPR003663">
    <property type="entry name" value="Sugar/inositol_transpt"/>
</dbReference>
<accession>A0ABP0C7G5</accession>
<evidence type="ECO:0000256" key="9">
    <source>
        <dbReference type="RuleBase" id="RU003346"/>
    </source>
</evidence>
<evidence type="ECO:0000256" key="10">
    <source>
        <dbReference type="SAM" id="Phobius"/>
    </source>
</evidence>
<evidence type="ECO:0000256" key="6">
    <source>
        <dbReference type="ARBA" id="ARBA00022989"/>
    </source>
</evidence>
<dbReference type="Proteomes" id="UP001642482">
    <property type="component" value="Unassembled WGS sequence"/>
</dbReference>
<dbReference type="SUPFAM" id="SSF103473">
    <property type="entry name" value="MFS general substrate transporter"/>
    <property type="match status" value="1"/>
</dbReference>
<evidence type="ECO:0000256" key="7">
    <source>
        <dbReference type="ARBA" id="ARBA00023136"/>
    </source>
</evidence>
<evidence type="ECO:0000313" key="12">
    <source>
        <dbReference type="EMBL" id="CAK7227595.1"/>
    </source>
</evidence>
<gene>
    <name evidence="12" type="ORF">SEUCBS140593_006628</name>
</gene>
<dbReference type="PANTHER" id="PTHR48022:SF34">
    <property type="entry name" value="MAJOR FACILITATOR SUPERFAMILY (MFS) PROFILE DOMAIN-CONTAINING PROTEIN-RELATED"/>
    <property type="match status" value="1"/>
</dbReference>
<dbReference type="PROSITE" id="PS00217">
    <property type="entry name" value="SUGAR_TRANSPORT_2"/>
    <property type="match status" value="1"/>
</dbReference>
<comment type="subcellular location">
    <subcellularLocation>
        <location evidence="1">Membrane</location>
        <topology evidence="1">Multi-pass membrane protein</topology>
    </subcellularLocation>
</comment>
<comment type="caution">
    <text evidence="12">The sequence shown here is derived from an EMBL/GenBank/DDBJ whole genome shotgun (WGS) entry which is preliminary data.</text>
</comment>
<evidence type="ECO:0000256" key="8">
    <source>
        <dbReference type="ARBA" id="ARBA00043213"/>
    </source>
</evidence>
<protein>
    <recommendedName>
        <fullName evidence="8">Quinate transporter</fullName>
    </recommendedName>
</protein>
<keyword evidence="6 10" id="KW-1133">Transmembrane helix</keyword>
<feature type="transmembrane region" description="Helical" evidence="10">
    <location>
        <begin position="68"/>
        <end position="88"/>
    </location>
</feature>
<keyword evidence="4 10" id="KW-0812">Transmembrane</keyword>
<keyword evidence="5" id="KW-0672">Quinate metabolism</keyword>
<reference evidence="12 13" key="1">
    <citation type="submission" date="2024-01" db="EMBL/GenBank/DDBJ databases">
        <authorList>
            <person name="Allen C."/>
            <person name="Tagirdzhanova G."/>
        </authorList>
    </citation>
    <scope>NUCLEOTIDE SEQUENCE [LARGE SCALE GENOMIC DNA]</scope>
</reference>
<dbReference type="InterPro" id="IPR036259">
    <property type="entry name" value="MFS_trans_sf"/>
</dbReference>
<evidence type="ECO:0000259" key="11">
    <source>
        <dbReference type="PROSITE" id="PS50850"/>
    </source>
</evidence>
<evidence type="ECO:0000256" key="1">
    <source>
        <dbReference type="ARBA" id="ARBA00004141"/>
    </source>
</evidence>
<dbReference type="InterPro" id="IPR020846">
    <property type="entry name" value="MFS_dom"/>
</dbReference>